<dbReference type="Gene3D" id="3.10.10.10">
    <property type="entry name" value="HIV Type 1 Reverse Transcriptase, subunit A, domain 1"/>
    <property type="match status" value="1"/>
</dbReference>
<dbReference type="InterPro" id="IPR043128">
    <property type="entry name" value="Rev_trsase/Diguanyl_cyclase"/>
</dbReference>
<protein>
    <recommendedName>
        <fullName evidence="7">Reverse transcriptase RNase H-like domain-containing protein</fullName>
    </recommendedName>
</protein>
<evidence type="ECO:0000256" key="2">
    <source>
        <dbReference type="ARBA" id="ARBA00022695"/>
    </source>
</evidence>
<keyword evidence="6" id="KW-0695">RNA-directed DNA polymerase</keyword>
<gene>
    <name evidence="8" type="ORF">CR513_01727</name>
</gene>
<dbReference type="OrthoDB" id="1934635at2759"/>
<accession>A0A371IEA5</accession>
<feature type="domain" description="Reverse transcriptase RNase H-like" evidence="7">
    <location>
        <begin position="151"/>
        <end position="222"/>
    </location>
</feature>
<reference evidence="8" key="1">
    <citation type="submission" date="2018-05" db="EMBL/GenBank/DDBJ databases">
        <title>Draft genome of Mucuna pruriens seed.</title>
        <authorList>
            <person name="Nnadi N.E."/>
            <person name="Vos R."/>
            <person name="Hasami M.H."/>
            <person name="Devisetty U.K."/>
            <person name="Aguiy J.C."/>
        </authorList>
    </citation>
    <scope>NUCLEOTIDE SEQUENCE [LARGE SCALE GENOMIC DNA]</scope>
    <source>
        <strain evidence="8">JCA_2017</strain>
    </source>
</reference>
<dbReference type="GO" id="GO:0004519">
    <property type="term" value="F:endonuclease activity"/>
    <property type="evidence" value="ECO:0007669"/>
    <property type="project" value="UniProtKB-KW"/>
</dbReference>
<evidence type="ECO:0000313" key="8">
    <source>
        <dbReference type="EMBL" id="RDY13367.1"/>
    </source>
</evidence>
<keyword evidence="2" id="KW-0548">Nucleotidyltransferase</keyword>
<proteinExistence type="predicted"/>
<dbReference type="SUPFAM" id="SSF56672">
    <property type="entry name" value="DNA/RNA polymerases"/>
    <property type="match status" value="1"/>
</dbReference>
<dbReference type="GO" id="GO:0003964">
    <property type="term" value="F:RNA-directed DNA polymerase activity"/>
    <property type="evidence" value="ECO:0007669"/>
    <property type="project" value="UniProtKB-KW"/>
</dbReference>
<dbReference type="PANTHER" id="PTHR35046:SF26">
    <property type="entry name" value="RNA-DIRECTED DNA POLYMERASE"/>
    <property type="match status" value="1"/>
</dbReference>
<dbReference type="InterPro" id="IPR041373">
    <property type="entry name" value="RT_RNaseH"/>
</dbReference>
<evidence type="ECO:0000256" key="4">
    <source>
        <dbReference type="ARBA" id="ARBA00022759"/>
    </source>
</evidence>
<dbReference type="AlphaFoldDB" id="A0A371IEA5"/>
<sequence>MSYSTVTPLAKREVASLREKYRVLGSSSSLREGSNLVTRISILSLLEEFKDVFPKEVRHGLPPLRGIEHHLDLTLGATLPNKAAYRTNPEEAKEIQHQVGKMREGDEWKTTFKIKFGLYEWLTMLFGLTNAPKHFYEVDEPFLKKPYWQVKGIGDILLQEGHFVAYFSEKLKIPTLINTYDKELYALVRALHVGQYYLLCKEFVIHSANESIKHLRAQVEFNAKSKCRVLTRLGTGRDAFGRDWDEMISAKTS</sequence>
<keyword evidence="3" id="KW-0540">Nuclease</keyword>
<evidence type="ECO:0000256" key="5">
    <source>
        <dbReference type="ARBA" id="ARBA00022801"/>
    </source>
</evidence>
<organism evidence="8 9">
    <name type="scientific">Mucuna pruriens</name>
    <name type="common">Velvet bean</name>
    <name type="synonym">Dolichos pruriens</name>
    <dbReference type="NCBI Taxonomy" id="157652"/>
    <lineage>
        <taxon>Eukaryota</taxon>
        <taxon>Viridiplantae</taxon>
        <taxon>Streptophyta</taxon>
        <taxon>Embryophyta</taxon>
        <taxon>Tracheophyta</taxon>
        <taxon>Spermatophyta</taxon>
        <taxon>Magnoliopsida</taxon>
        <taxon>eudicotyledons</taxon>
        <taxon>Gunneridae</taxon>
        <taxon>Pentapetalae</taxon>
        <taxon>rosids</taxon>
        <taxon>fabids</taxon>
        <taxon>Fabales</taxon>
        <taxon>Fabaceae</taxon>
        <taxon>Papilionoideae</taxon>
        <taxon>50 kb inversion clade</taxon>
        <taxon>NPAAA clade</taxon>
        <taxon>indigoferoid/millettioid clade</taxon>
        <taxon>Phaseoleae</taxon>
        <taxon>Mucuna</taxon>
    </lineage>
</organism>
<evidence type="ECO:0000313" key="9">
    <source>
        <dbReference type="Proteomes" id="UP000257109"/>
    </source>
</evidence>
<dbReference type="Proteomes" id="UP000257109">
    <property type="component" value="Unassembled WGS sequence"/>
</dbReference>
<evidence type="ECO:0000256" key="6">
    <source>
        <dbReference type="ARBA" id="ARBA00022918"/>
    </source>
</evidence>
<keyword evidence="1" id="KW-0808">Transferase</keyword>
<evidence type="ECO:0000256" key="3">
    <source>
        <dbReference type="ARBA" id="ARBA00022722"/>
    </source>
</evidence>
<evidence type="ECO:0000259" key="7">
    <source>
        <dbReference type="Pfam" id="PF17917"/>
    </source>
</evidence>
<keyword evidence="4" id="KW-0255">Endonuclease</keyword>
<dbReference type="InterPro" id="IPR043502">
    <property type="entry name" value="DNA/RNA_pol_sf"/>
</dbReference>
<comment type="caution">
    <text evidence="8">The sequence shown here is derived from an EMBL/GenBank/DDBJ whole genome shotgun (WGS) entry which is preliminary data.</text>
</comment>
<dbReference type="Gene3D" id="3.30.70.270">
    <property type="match status" value="1"/>
</dbReference>
<dbReference type="Pfam" id="PF17917">
    <property type="entry name" value="RT_RNaseH"/>
    <property type="match status" value="1"/>
</dbReference>
<keyword evidence="9" id="KW-1185">Reference proteome</keyword>
<dbReference type="GO" id="GO:0016787">
    <property type="term" value="F:hydrolase activity"/>
    <property type="evidence" value="ECO:0007669"/>
    <property type="project" value="UniProtKB-KW"/>
</dbReference>
<keyword evidence="5" id="KW-0378">Hydrolase</keyword>
<dbReference type="PANTHER" id="PTHR35046">
    <property type="entry name" value="ZINC KNUCKLE (CCHC-TYPE) FAMILY PROTEIN"/>
    <property type="match status" value="1"/>
</dbReference>
<feature type="non-terminal residue" evidence="8">
    <location>
        <position position="1"/>
    </location>
</feature>
<evidence type="ECO:0000256" key="1">
    <source>
        <dbReference type="ARBA" id="ARBA00022679"/>
    </source>
</evidence>
<name>A0A371IEA5_MUCPR</name>
<dbReference type="EMBL" id="QJKJ01000291">
    <property type="protein sequence ID" value="RDY13367.1"/>
    <property type="molecule type" value="Genomic_DNA"/>
</dbReference>